<evidence type="ECO:0000256" key="1">
    <source>
        <dbReference type="ARBA" id="ARBA00009121"/>
    </source>
</evidence>
<evidence type="ECO:0000313" key="11">
    <source>
        <dbReference type="EMBL" id="AKQ66823.1"/>
    </source>
</evidence>
<evidence type="ECO:0000256" key="6">
    <source>
        <dbReference type="RuleBase" id="RU000489"/>
    </source>
</evidence>
<dbReference type="InterPro" id="IPR003961">
    <property type="entry name" value="FN3_dom"/>
</dbReference>
<dbReference type="InterPro" id="IPR017853">
    <property type="entry name" value="GH"/>
</dbReference>
<feature type="signal peptide" evidence="8">
    <location>
        <begin position="1"/>
        <end position="32"/>
    </location>
</feature>
<dbReference type="KEGG" id="mym:A176_003735"/>
<dbReference type="PROSITE" id="PS50853">
    <property type="entry name" value="FN3"/>
    <property type="match status" value="2"/>
</dbReference>
<dbReference type="PANTHER" id="PTHR45708:SF49">
    <property type="entry name" value="ENDOCHITINASE"/>
    <property type="match status" value="1"/>
</dbReference>
<dbReference type="SMART" id="SM00636">
    <property type="entry name" value="Glyco_18"/>
    <property type="match status" value="1"/>
</dbReference>
<dbReference type="GO" id="GO:0030246">
    <property type="term" value="F:carbohydrate binding"/>
    <property type="evidence" value="ECO:0007669"/>
    <property type="project" value="InterPro"/>
</dbReference>
<dbReference type="OrthoDB" id="315328at2"/>
<dbReference type="Pfam" id="PF02839">
    <property type="entry name" value="CBM_5_12"/>
    <property type="match status" value="1"/>
</dbReference>
<feature type="compositionally biased region" description="Pro residues" evidence="7">
    <location>
        <begin position="84"/>
        <end position="95"/>
    </location>
</feature>
<dbReference type="InterPro" id="IPR036116">
    <property type="entry name" value="FN3_sf"/>
</dbReference>
<dbReference type="PROSITE" id="PS01095">
    <property type="entry name" value="GH18_1"/>
    <property type="match status" value="1"/>
</dbReference>
<organism evidence="11 12">
    <name type="scientific">Pseudomyxococcus hansupus</name>
    <dbReference type="NCBI Taxonomy" id="1297742"/>
    <lineage>
        <taxon>Bacteria</taxon>
        <taxon>Pseudomonadati</taxon>
        <taxon>Myxococcota</taxon>
        <taxon>Myxococcia</taxon>
        <taxon>Myxococcales</taxon>
        <taxon>Cystobacterineae</taxon>
        <taxon>Myxococcaceae</taxon>
        <taxon>Pseudomyxococcus</taxon>
    </lineage>
</organism>
<feature type="domain" description="Fibronectin type-III" evidence="9">
    <location>
        <begin position="94"/>
        <end position="182"/>
    </location>
</feature>
<dbReference type="GO" id="GO:0005975">
    <property type="term" value="P:carbohydrate metabolic process"/>
    <property type="evidence" value="ECO:0007669"/>
    <property type="project" value="InterPro"/>
</dbReference>
<keyword evidence="12" id="KW-1185">Reference proteome</keyword>
<evidence type="ECO:0000259" key="10">
    <source>
        <dbReference type="PROSITE" id="PS51910"/>
    </source>
</evidence>
<feature type="region of interest" description="Disordered" evidence="7">
    <location>
        <begin position="81"/>
        <end position="105"/>
    </location>
</feature>
<feature type="chain" id="PRO_5005213119" description="chitinase" evidence="8">
    <location>
        <begin position="33"/>
        <end position="611"/>
    </location>
</feature>
<dbReference type="SMART" id="SM00495">
    <property type="entry name" value="ChtBD3"/>
    <property type="match status" value="1"/>
</dbReference>
<dbReference type="AlphaFoldDB" id="A0A0H4WYW9"/>
<dbReference type="SUPFAM" id="SSF51445">
    <property type="entry name" value="(Trans)glycosidases"/>
    <property type="match status" value="1"/>
</dbReference>
<keyword evidence="8" id="KW-0732">Signal</keyword>
<dbReference type="CDD" id="cd00063">
    <property type="entry name" value="FN3"/>
    <property type="match status" value="2"/>
</dbReference>
<dbReference type="Gene3D" id="2.60.40.10">
    <property type="entry name" value="Immunoglobulins"/>
    <property type="match status" value="2"/>
</dbReference>
<dbReference type="STRING" id="1297742.A176_003735"/>
<dbReference type="PATRIC" id="fig|1297742.4.peg.3775"/>
<evidence type="ECO:0000256" key="2">
    <source>
        <dbReference type="ARBA" id="ARBA00012729"/>
    </source>
</evidence>
<dbReference type="SUPFAM" id="SSF49265">
    <property type="entry name" value="Fibronectin type III"/>
    <property type="match status" value="2"/>
</dbReference>
<evidence type="ECO:0000313" key="12">
    <source>
        <dbReference type="Proteomes" id="UP000009026"/>
    </source>
</evidence>
<dbReference type="Pfam" id="PF00704">
    <property type="entry name" value="Glyco_hydro_18"/>
    <property type="match status" value="1"/>
</dbReference>
<proteinExistence type="inferred from homology"/>
<dbReference type="GO" id="GO:0008843">
    <property type="term" value="F:endochitinase activity"/>
    <property type="evidence" value="ECO:0007669"/>
    <property type="project" value="UniProtKB-EC"/>
</dbReference>
<dbReference type="RefSeq" id="WP_002637464.1">
    <property type="nucleotide sequence ID" value="NZ_CP012109.1"/>
</dbReference>
<evidence type="ECO:0000256" key="5">
    <source>
        <dbReference type="ARBA" id="ARBA00023295"/>
    </source>
</evidence>
<feature type="domain" description="GH18" evidence="10">
    <location>
        <begin position="286"/>
        <end position="610"/>
    </location>
</feature>
<feature type="compositionally biased region" description="Polar residues" evidence="7">
    <location>
        <begin position="169"/>
        <end position="181"/>
    </location>
</feature>
<dbReference type="CDD" id="cd12214">
    <property type="entry name" value="ChiA1_BD"/>
    <property type="match status" value="1"/>
</dbReference>
<dbReference type="EC" id="3.2.1.14" evidence="2"/>
<dbReference type="Gene3D" id="3.20.20.80">
    <property type="entry name" value="Glycosidases"/>
    <property type="match status" value="1"/>
</dbReference>
<dbReference type="InterPro" id="IPR001579">
    <property type="entry name" value="Glyco_hydro_18_chit_AS"/>
</dbReference>
<name>A0A0H4WYW9_9BACT</name>
<dbReference type="GO" id="GO:0008061">
    <property type="term" value="F:chitin binding"/>
    <property type="evidence" value="ECO:0007669"/>
    <property type="project" value="InterPro"/>
</dbReference>
<dbReference type="Gene3D" id="2.10.10.20">
    <property type="entry name" value="Carbohydrate-binding module superfamily 5/12"/>
    <property type="match status" value="1"/>
</dbReference>
<evidence type="ECO:0000256" key="7">
    <source>
        <dbReference type="SAM" id="MobiDB-lite"/>
    </source>
</evidence>
<comment type="similarity">
    <text evidence="1">Belongs to the glycosyl hydrolase 18 family. Chitinase class II subfamily.</text>
</comment>
<dbReference type="InterPro" id="IPR011583">
    <property type="entry name" value="Chitinase_II/V-like_cat"/>
</dbReference>
<keyword evidence="5 6" id="KW-0326">Glycosidase</keyword>
<accession>A0A0H4WYW9</accession>
<gene>
    <name evidence="11" type="ORF">A176_003735</name>
</gene>
<dbReference type="Pfam" id="PF00041">
    <property type="entry name" value="fn3"/>
    <property type="match status" value="2"/>
</dbReference>
<dbReference type="SUPFAM" id="SSF51055">
    <property type="entry name" value="Carbohydrate binding domain"/>
    <property type="match status" value="1"/>
</dbReference>
<evidence type="ECO:0000256" key="3">
    <source>
        <dbReference type="ARBA" id="ARBA00022801"/>
    </source>
</evidence>
<keyword evidence="4" id="KW-0119">Carbohydrate metabolism</keyword>
<dbReference type="CDD" id="cd02871">
    <property type="entry name" value="GH18_chitinase_D-like"/>
    <property type="match status" value="1"/>
</dbReference>
<evidence type="ECO:0000259" key="9">
    <source>
        <dbReference type="PROSITE" id="PS50853"/>
    </source>
</evidence>
<protein>
    <recommendedName>
        <fullName evidence="2">chitinase</fullName>
        <ecNumber evidence="2">3.2.1.14</ecNumber>
    </recommendedName>
</protein>
<dbReference type="PANTHER" id="PTHR45708">
    <property type="entry name" value="ENDOCHITINASE"/>
    <property type="match status" value="1"/>
</dbReference>
<dbReference type="InterPro" id="IPR003610">
    <property type="entry name" value="CBM5/12"/>
</dbReference>
<dbReference type="PROSITE" id="PS51910">
    <property type="entry name" value="GH18_2"/>
    <property type="match status" value="1"/>
</dbReference>
<dbReference type="InterPro" id="IPR036573">
    <property type="entry name" value="CBM_sf_5/12"/>
</dbReference>
<evidence type="ECO:0000256" key="4">
    <source>
        <dbReference type="ARBA" id="ARBA00023277"/>
    </source>
</evidence>
<feature type="compositionally biased region" description="Pro residues" evidence="7">
    <location>
        <begin position="182"/>
        <end position="192"/>
    </location>
</feature>
<dbReference type="InterPro" id="IPR001223">
    <property type="entry name" value="Glyco_hydro18_cat"/>
</dbReference>
<dbReference type="EMBL" id="CP012109">
    <property type="protein sequence ID" value="AKQ66823.1"/>
    <property type="molecule type" value="Genomic_DNA"/>
</dbReference>
<dbReference type="SMART" id="SM00060">
    <property type="entry name" value="FN3"/>
    <property type="match status" value="2"/>
</dbReference>
<reference evidence="11 12" key="1">
    <citation type="journal article" date="2016" name="PLoS ONE">
        <title>Complete Genome Sequence and Comparative Genomics of a Novel Myxobacterium Myxococcus hansupus.</title>
        <authorList>
            <person name="Sharma G."/>
            <person name="Narwani T."/>
            <person name="Subramanian S."/>
        </authorList>
    </citation>
    <scope>NUCLEOTIDE SEQUENCE [LARGE SCALE GENOMIC DNA]</scope>
    <source>
        <strain evidence="12">mixupus</strain>
    </source>
</reference>
<feature type="region of interest" description="Disordered" evidence="7">
    <location>
        <begin position="165"/>
        <end position="203"/>
    </location>
</feature>
<dbReference type="InterPro" id="IPR050542">
    <property type="entry name" value="Glycosyl_Hydrlase18_Chitinase"/>
</dbReference>
<feature type="domain" description="Fibronectin type-III" evidence="9">
    <location>
        <begin position="192"/>
        <end position="283"/>
    </location>
</feature>
<evidence type="ECO:0000256" key="8">
    <source>
        <dbReference type="SAM" id="SignalP"/>
    </source>
</evidence>
<keyword evidence="3 6" id="KW-0378">Hydrolase</keyword>
<dbReference type="eggNOG" id="COG3469">
    <property type="taxonomic scope" value="Bacteria"/>
</dbReference>
<dbReference type="Proteomes" id="UP000009026">
    <property type="component" value="Chromosome"/>
</dbReference>
<dbReference type="GO" id="GO:0005576">
    <property type="term" value="C:extracellular region"/>
    <property type="evidence" value="ECO:0007669"/>
    <property type="project" value="InterPro"/>
</dbReference>
<sequence length="611" mass="64058">MQHSGQRHRAGLTALVVLTTLLNFLFPANVLAADRGAWAPDTSYTVGDIVSHGGRGYDCRQSHRSLVGWEPPNTPALWLERTGNPPPDTQAPSAPPSLTSTAKTHESVSLSWGAATDNVGVTGYEVFTNGSASASASTSGATSVTVTGLLANTTYTFTVKARDAAGNRSAASNAHSVTTSPRPAPDTVPPSTPGGLRSTGVSNSSVSLSWTASTDNVGVTGYEVFVNGASGASATTSGATSVTVTGLNANTTYSFTVKARDAAGNRSASSAGVSVTTTGTPPVGNKLIVGYWHNFDNGSTNIRLRDISSKFNVIQVAFAEPVGGPGSGRMAFAPYNSSIADFKADIALLKSQGRKVLISIGGANGTVHLDDAVARQDFVTTMQALIDTYGFDGLDLDLEGSSLSLNGGDTDFRNPTTPRIVNVIQATRQLLNQNGSGFILTMAPETAYVQGGMSAYGGPWGAYLPVIHALRDRLTYLHVQHYNTGTVMALDGRAYAQSTPDFHVAMAEMMLVGFPVGGNTQAMFPGLRPEQVLIGLPSSPQAAGGGYTVPANVHRALDYLIKGQSFGGTYVLRNPAGYPAFKGLMTWSINWDAFTNFEFSNSHRAYLDTYR</sequence>
<dbReference type="InterPro" id="IPR013783">
    <property type="entry name" value="Ig-like_fold"/>
</dbReference>